<dbReference type="GO" id="GO:0071949">
    <property type="term" value="F:FAD binding"/>
    <property type="evidence" value="ECO:0007669"/>
    <property type="project" value="InterPro"/>
</dbReference>
<evidence type="ECO:0000256" key="3">
    <source>
        <dbReference type="ARBA" id="ARBA00022630"/>
    </source>
</evidence>
<dbReference type="Gene3D" id="3.30.43.10">
    <property type="entry name" value="Uridine Diphospho-n-acetylenolpyruvylglucosamine Reductase, domain 2"/>
    <property type="match status" value="1"/>
</dbReference>
<dbReference type="SUPFAM" id="SSF56176">
    <property type="entry name" value="FAD-binding/transporter-associated domain-like"/>
    <property type="match status" value="1"/>
</dbReference>
<dbReference type="PROSITE" id="PS00862">
    <property type="entry name" value="OX2_COVAL_FAD"/>
    <property type="match status" value="1"/>
</dbReference>
<keyword evidence="5" id="KW-0560">Oxidoreductase</keyword>
<dbReference type="Pfam" id="PF01565">
    <property type="entry name" value="FAD_binding_4"/>
    <property type="match status" value="1"/>
</dbReference>
<name>A0A1H1U696_9ACTN</name>
<dbReference type="InterPro" id="IPR016167">
    <property type="entry name" value="FAD-bd_PCMH_sub1"/>
</dbReference>
<organism evidence="7 8">
    <name type="scientific">Microlunatus soli</name>
    <dbReference type="NCBI Taxonomy" id="630515"/>
    <lineage>
        <taxon>Bacteria</taxon>
        <taxon>Bacillati</taxon>
        <taxon>Actinomycetota</taxon>
        <taxon>Actinomycetes</taxon>
        <taxon>Propionibacteriales</taxon>
        <taxon>Propionibacteriaceae</taxon>
        <taxon>Microlunatus</taxon>
    </lineage>
</organism>
<evidence type="ECO:0000256" key="2">
    <source>
        <dbReference type="ARBA" id="ARBA00005466"/>
    </source>
</evidence>
<evidence type="ECO:0000256" key="4">
    <source>
        <dbReference type="ARBA" id="ARBA00022827"/>
    </source>
</evidence>
<evidence type="ECO:0000259" key="6">
    <source>
        <dbReference type="PROSITE" id="PS51387"/>
    </source>
</evidence>
<dbReference type="Pfam" id="PF08031">
    <property type="entry name" value="BBE"/>
    <property type="match status" value="1"/>
</dbReference>
<dbReference type="OrthoDB" id="5169292at2"/>
<dbReference type="PANTHER" id="PTHR42973">
    <property type="entry name" value="BINDING OXIDOREDUCTASE, PUTATIVE (AFU_ORTHOLOGUE AFUA_1G17690)-RELATED"/>
    <property type="match status" value="1"/>
</dbReference>
<protein>
    <submittedName>
        <fullName evidence="7">FAD/FMN-containing dehydrogenase</fullName>
    </submittedName>
</protein>
<dbReference type="RefSeq" id="WP_091532377.1">
    <property type="nucleotide sequence ID" value="NZ_LT629772.1"/>
</dbReference>
<proteinExistence type="inferred from homology"/>
<feature type="domain" description="FAD-binding PCMH-type" evidence="6">
    <location>
        <begin position="32"/>
        <end position="203"/>
    </location>
</feature>
<dbReference type="AlphaFoldDB" id="A0A1H1U696"/>
<dbReference type="InterPro" id="IPR016166">
    <property type="entry name" value="FAD-bd_PCMH"/>
</dbReference>
<keyword evidence="4" id="KW-0274">FAD</keyword>
<sequence length="445" mass="45782">MTTALESLQQFTGDIIGPGDQGYEAASRTVFGAGQPIRVLCPATVRDVQDAVGSAAQAAIPLSVRGGGHSFAGFGTNEGGVVIDLRHLAEVQLIDPDTHRVRIGGGATWGQVSTALAGEGLAISAGDTRSVGVGGLTLSGGIGWKVRRHGLALDNLVAADVVLADGSVARASADQHPDLFWALRGGGGNVGIVTSFEFLAHPTTAVHSGIIAFPSTEATAVLQGWAGYLRDAPLELTSTVEFANPFAGGPRAPIQVHVVVDTDNTDTAAAVLEPIRRLGTVISDDVAVIPYADTLVDGMTPPPGIALITRSSFVYKGSVPQAISTLAEIGTAEGSPIIAIRAVGGAVAEVADDATAYAHRGAELMVATTMLGPDAVVAAAGPALDAVWRRLAPHVRGAYASFLSTATEQDVDAIYPSATRRRLAMIKRRYDPGNVFAGNHNVRPD</sequence>
<comment type="cofactor">
    <cofactor evidence="1">
        <name>FAD</name>
        <dbReference type="ChEBI" id="CHEBI:57692"/>
    </cofactor>
</comment>
<dbReference type="InterPro" id="IPR006093">
    <property type="entry name" value="Oxy_OxRdtase_FAD_BS"/>
</dbReference>
<dbReference type="InterPro" id="IPR012951">
    <property type="entry name" value="BBE"/>
</dbReference>
<evidence type="ECO:0000256" key="1">
    <source>
        <dbReference type="ARBA" id="ARBA00001974"/>
    </source>
</evidence>
<dbReference type="InterPro" id="IPR036318">
    <property type="entry name" value="FAD-bd_PCMH-like_sf"/>
</dbReference>
<dbReference type="InterPro" id="IPR006094">
    <property type="entry name" value="Oxid_FAD_bind_N"/>
</dbReference>
<keyword evidence="3" id="KW-0285">Flavoprotein</keyword>
<comment type="similarity">
    <text evidence="2">Belongs to the oxygen-dependent FAD-linked oxidoreductase family.</text>
</comment>
<dbReference type="PANTHER" id="PTHR42973:SF39">
    <property type="entry name" value="FAD-BINDING PCMH-TYPE DOMAIN-CONTAINING PROTEIN"/>
    <property type="match status" value="1"/>
</dbReference>
<dbReference type="Gene3D" id="3.40.462.20">
    <property type="match status" value="1"/>
</dbReference>
<dbReference type="Proteomes" id="UP000199103">
    <property type="component" value="Chromosome I"/>
</dbReference>
<gene>
    <name evidence="7" type="ORF">SAMN04489812_2652</name>
</gene>
<reference evidence="7 8" key="1">
    <citation type="submission" date="2016-10" db="EMBL/GenBank/DDBJ databases">
        <authorList>
            <person name="de Groot N.N."/>
        </authorList>
    </citation>
    <scope>NUCLEOTIDE SEQUENCE [LARGE SCALE GENOMIC DNA]</scope>
    <source>
        <strain evidence="7 8">DSM 21800</strain>
    </source>
</reference>
<dbReference type="InterPro" id="IPR016169">
    <property type="entry name" value="FAD-bd_PCMH_sub2"/>
</dbReference>
<accession>A0A1H1U696</accession>
<dbReference type="GO" id="GO:0016491">
    <property type="term" value="F:oxidoreductase activity"/>
    <property type="evidence" value="ECO:0007669"/>
    <property type="project" value="UniProtKB-KW"/>
</dbReference>
<keyword evidence="8" id="KW-1185">Reference proteome</keyword>
<dbReference type="STRING" id="630515.SAMN04489812_2652"/>
<evidence type="ECO:0000256" key="5">
    <source>
        <dbReference type="ARBA" id="ARBA00023002"/>
    </source>
</evidence>
<evidence type="ECO:0000313" key="8">
    <source>
        <dbReference type="Proteomes" id="UP000199103"/>
    </source>
</evidence>
<dbReference type="EMBL" id="LT629772">
    <property type="protein sequence ID" value="SDS67873.1"/>
    <property type="molecule type" value="Genomic_DNA"/>
</dbReference>
<dbReference type="InterPro" id="IPR050416">
    <property type="entry name" value="FAD-linked_Oxidoreductase"/>
</dbReference>
<dbReference type="PROSITE" id="PS51387">
    <property type="entry name" value="FAD_PCMH"/>
    <property type="match status" value="1"/>
</dbReference>
<evidence type="ECO:0000313" key="7">
    <source>
        <dbReference type="EMBL" id="SDS67873.1"/>
    </source>
</evidence>
<dbReference type="Gene3D" id="3.30.465.10">
    <property type="match status" value="1"/>
</dbReference>